<accession>A0ABM0KWB5</accession>
<evidence type="ECO:0000313" key="5">
    <source>
        <dbReference type="RefSeq" id="XP_005354095.1"/>
    </source>
</evidence>
<keyword evidence="4" id="KW-1185">Reference proteome</keyword>
<protein>
    <submittedName>
        <fullName evidence="5">Lymphocyte antigen 6K</fullName>
    </submittedName>
</protein>
<dbReference type="InterPro" id="IPR016054">
    <property type="entry name" value="LY6_UPA_recep-like"/>
</dbReference>
<dbReference type="SUPFAM" id="SSF57302">
    <property type="entry name" value="Snake toxin-like"/>
    <property type="match status" value="1"/>
</dbReference>
<dbReference type="InterPro" id="IPR052874">
    <property type="entry name" value="Sperm-ZP_regulatory"/>
</dbReference>
<dbReference type="CDD" id="cd23550">
    <property type="entry name" value="TFP_LU_ECD_Ly6K"/>
    <property type="match status" value="1"/>
</dbReference>
<dbReference type="RefSeq" id="XP_005354095.1">
    <property type="nucleotide sequence ID" value="XM_005354038.2"/>
</dbReference>
<name>A0ABM0KWB5_MICOH</name>
<evidence type="ECO:0000256" key="2">
    <source>
        <dbReference type="SAM" id="SignalP"/>
    </source>
</evidence>
<feature type="domain" description="UPAR/Ly6" evidence="3">
    <location>
        <begin position="24"/>
        <end position="113"/>
    </location>
</feature>
<evidence type="ECO:0000259" key="3">
    <source>
        <dbReference type="Pfam" id="PF00021"/>
    </source>
</evidence>
<dbReference type="Proteomes" id="UP000694915">
    <property type="component" value="Chromosome 15"/>
</dbReference>
<evidence type="ECO:0000256" key="1">
    <source>
        <dbReference type="ARBA" id="ARBA00022729"/>
    </source>
</evidence>
<gene>
    <name evidence="5" type="primary">LOC101982964</name>
</gene>
<dbReference type="PANTHER" id="PTHR15049:SF1">
    <property type="entry name" value="LYMPHOCYTE ANTIGEN 6K"/>
    <property type="match status" value="1"/>
</dbReference>
<proteinExistence type="predicted"/>
<reference evidence="5" key="1">
    <citation type="submission" date="2025-08" db="UniProtKB">
        <authorList>
            <consortium name="RefSeq"/>
        </authorList>
    </citation>
    <scope>IDENTIFICATION</scope>
</reference>
<feature type="signal peptide" evidence="2">
    <location>
        <begin position="1"/>
        <end position="21"/>
    </location>
</feature>
<organism evidence="4 5">
    <name type="scientific">Microtus ochrogaster</name>
    <name type="common">Prairie vole</name>
    <dbReference type="NCBI Taxonomy" id="79684"/>
    <lineage>
        <taxon>Eukaryota</taxon>
        <taxon>Metazoa</taxon>
        <taxon>Chordata</taxon>
        <taxon>Craniata</taxon>
        <taxon>Vertebrata</taxon>
        <taxon>Euteleostomi</taxon>
        <taxon>Mammalia</taxon>
        <taxon>Eutheria</taxon>
        <taxon>Euarchontoglires</taxon>
        <taxon>Glires</taxon>
        <taxon>Rodentia</taxon>
        <taxon>Myomorpha</taxon>
        <taxon>Muroidea</taxon>
        <taxon>Cricetidae</taxon>
        <taxon>Arvicolinae</taxon>
        <taxon>Microtus</taxon>
    </lineage>
</organism>
<dbReference type="Gene3D" id="2.10.60.10">
    <property type="entry name" value="CD59"/>
    <property type="match status" value="1"/>
</dbReference>
<dbReference type="InterPro" id="IPR045860">
    <property type="entry name" value="Snake_toxin-like_sf"/>
</dbReference>
<evidence type="ECO:0000313" key="4">
    <source>
        <dbReference type="Proteomes" id="UP000694915"/>
    </source>
</evidence>
<dbReference type="Pfam" id="PF00021">
    <property type="entry name" value="UPAR_LY6"/>
    <property type="match status" value="1"/>
</dbReference>
<dbReference type="GeneID" id="101982964"/>
<sequence>MVVLLALLIAMGLSWVPTAGAYRITCHSCEAENSFNCTNPKQCEPEEQFCVVAAIQFYGRFYMSSKQCSRFCPVRPDETIISSDGAPQPKPFVAQKPLPFLYARCCKWDLCNDYGPPIPQFKEQPGKASETRYRYTELFLPGFMVLAAPGLTDLSLL</sequence>
<keyword evidence="1 2" id="KW-0732">Signal</keyword>
<feature type="chain" id="PRO_5046372890" evidence="2">
    <location>
        <begin position="22"/>
        <end position="157"/>
    </location>
</feature>
<dbReference type="PANTHER" id="PTHR15049">
    <property type="entry name" value="GLYCOSYL-PHOSPHATIDYLINOSITOL-ANCHORED MOLECULE-LIKE PROTEIN-RELATED"/>
    <property type="match status" value="1"/>
</dbReference>